<reference evidence="1 2" key="1">
    <citation type="submission" date="2016-10" db="EMBL/GenBank/DDBJ databases">
        <title>Search of new enzymes for the oxidation of sulfur compounds.</title>
        <authorList>
            <person name="Novo A."/>
            <person name="Moreira I.S."/>
            <person name="Castro P.M."/>
        </authorList>
    </citation>
    <scope>NUCLEOTIDE SEQUENCE [LARGE SCALE GENOMIC DNA]</scope>
    <source>
        <strain evidence="1 2">A9</strain>
    </source>
</reference>
<comment type="caution">
    <text evidence="1">The sequence shown here is derived from an EMBL/GenBank/DDBJ whole genome shotgun (WGS) entry which is preliminary data.</text>
</comment>
<dbReference type="Proteomes" id="UP000288002">
    <property type="component" value="Unassembled WGS sequence"/>
</dbReference>
<organism evidence="1 2">
    <name type="scientific">Pseudomonas koreensis</name>
    <dbReference type="NCBI Taxonomy" id="198620"/>
    <lineage>
        <taxon>Bacteria</taxon>
        <taxon>Pseudomonadati</taxon>
        <taxon>Pseudomonadota</taxon>
        <taxon>Gammaproteobacteria</taxon>
        <taxon>Pseudomonadales</taxon>
        <taxon>Pseudomonadaceae</taxon>
        <taxon>Pseudomonas</taxon>
    </lineage>
</organism>
<sequence>MTAFSFHLPGYGLGAVEVTDFSVITELPGQEDLMDPVPEDDTAQSS</sequence>
<evidence type="ECO:0000313" key="1">
    <source>
        <dbReference type="EMBL" id="RVD75277.1"/>
    </source>
</evidence>
<gene>
    <name evidence="1" type="ORF">A9HBioS_4848</name>
</gene>
<dbReference type="RefSeq" id="WP_164747909.1">
    <property type="nucleotide sequence ID" value="NZ_MKWS01000020.1"/>
</dbReference>
<protein>
    <submittedName>
        <fullName evidence="1">Uncharacterized protein</fullName>
    </submittedName>
</protein>
<dbReference type="AlphaFoldDB" id="A0AA94EJG1"/>
<accession>A0AA94EJG1</accession>
<dbReference type="EMBL" id="MKWS01000020">
    <property type="protein sequence ID" value="RVD75277.1"/>
    <property type="molecule type" value="Genomic_DNA"/>
</dbReference>
<evidence type="ECO:0000313" key="2">
    <source>
        <dbReference type="Proteomes" id="UP000288002"/>
    </source>
</evidence>
<proteinExistence type="predicted"/>
<name>A0AA94EJG1_9PSED</name>